<accession>A0A838CGV9</accession>
<feature type="region of interest" description="Disordered" evidence="1">
    <location>
        <begin position="796"/>
        <end position="828"/>
    </location>
</feature>
<feature type="compositionally biased region" description="Low complexity" evidence="1">
    <location>
        <begin position="764"/>
        <end position="775"/>
    </location>
</feature>
<feature type="signal peptide" evidence="2">
    <location>
        <begin position="1"/>
        <end position="28"/>
    </location>
</feature>
<feature type="compositionally biased region" description="Low complexity" evidence="1">
    <location>
        <begin position="150"/>
        <end position="159"/>
    </location>
</feature>
<reference evidence="3 4" key="1">
    <citation type="submission" date="2020-05" db="EMBL/GenBank/DDBJ databases">
        <title>Descriptions of Corynebacterium xxxx sp. nov., Corynebacterium yyyy sp. nov. and Corynebacterium zzzz sp. nov.</title>
        <authorList>
            <person name="Zhang G."/>
        </authorList>
    </citation>
    <scope>NUCLEOTIDE SEQUENCE [LARGE SCALE GENOMIC DNA]</scope>
    <source>
        <strain evidence="4">zg-915</strain>
    </source>
</reference>
<gene>
    <name evidence="3" type="ORF">HMC16_00255</name>
</gene>
<organism evidence="3 4">
    <name type="scientific">Corynebacterium wankanglinii</name>
    <dbReference type="NCBI Taxonomy" id="2735136"/>
    <lineage>
        <taxon>Bacteria</taxon>
        <taxon>Bacillati</taxon>
        <taxon>Actinomycetota</taxon>
        <taxon>Actinomycetes</taxon>
        <taxon>Mycobacteriales</taxon>
        <taxon>Corynebacteriaceae</taxon>
        <taxon>Corynebacterium</taxon>
    </lineage>
</organism>
<feature type="region of interest" description="Disordered" evidence="1">
    <location>
        <begin position="135"/>
        <end position="201"/>
    </location>
</feature>
<evidence type="ECO:0000256" key="1">
    <source>
        <dbReference type="SAM" id="MobiDB-lite"/>
    </source>
</evidence>
<feature type="chain" id="PRO_5039665241" evidence="2">
    <location>
        <begin position="29"/>
        <end position="946"/>
    </location>
</feature>
<sequence>MANSVRSRRVSIAAGALSLALVAPFVSPVVDVPAAHAVEASAFDTRYSTGNFWDAEEAVVQGLTLEPGDTVAATTNTIFNWRFRTSGCSLILIRPESDTAFRSGNRDIPIRVTKADGTSYTTTLLVNVVDARATGNTFTEPADQCPTPEPTTTTEATPTEPAPTPEDTPAEGPTTTPATTTTTAVAEPTSTSTSPQTTASTFNGRYTTANFWNVKEAAVEGLTLQPGDVVQPTTNTAFNWHFRNDNGTLVAIRPDSAAAFRTGDVDVPVRVTANGQTFRTTLRLHVIDKRTVGEWESQLDNRYVVDFEKSTSAQPVAEITLPEGVKVSKRGIAPAGWTVSNDGATVRVTPPTTFKEGDFDLPISVNDGTDTFDATLKIAAKNPAQTPAETAGTVAGILGPILGGLIGAGTGGGLLGNLGNIIGGGSGDGEGGGGGAGRLINVVITGNANPSNIGNGNGSPNVIITNNANPNVIITDNVNPRDNLSNNGNPSVVVTGNANPVVTGNANPNVVITNNANPTVDIKDNLSNNGNPSVVVTGNANPVITGNANPSVVITGNVNDNLRENGSNNSVVVTNNANPVVTNNASNNGSNNSAVVTGNANPVITNNANPVVTNNANNNGSNNSAVVTGNANPVITGNANDNLREAGSNNSVVVTNNANPVVTGNANDNLNNNGSGNSAVVTGNANPVVTNNANDNGSNNSVIATNNANPIITGNLNPRDNLNNNGSNNSAVVTDNANPNVEVKDNANPTVVITGNANPDIRDNGNNNGSNNSVVATGNANPEVIVTDNANFGLFGSSRKRGQNGAEQDGEGNGDKGSSGSSLFDTNVNVEGGSSDPRCIASLVGLGLPLIALVPLALANQLNIDIPNTAELNAQAANVVNHAARQFGLAPEQLTAGAGALAGLVAALIVVSAANTCVPNVKSVDVNVGRRPVETVAAPVIETAGA</sequence>
<evidence type="ECO:0000256" key="2">
    <source>
        <dbReference type="SAM" id="SignalP"/>
    </source>
</evidence>
<protein>
    <submittedName>
        <fullName evidence="3">Uncharacterized protein</fullName>
    </submittedName>
</protein>
<comment type="caution">
    <text evidence="3">The sequence shown here is derived from an EMBL/GenBank/DDBJ whole genome shotgun (WGS) entry which is preliminary data.</text>
</comment>
<name>A0A838CGV9_9CORY</name>
<proteinExistence type="predicted"/>
<feature type="compositionally biased region" description="Low complexity" evidence="1">
    <location>
        <begin position="167"/>
        <end position="201"/>
    </location>
</feature>
<dbReference type="Proteomes" id="UP000581408">
    <property type="component" value="Unassembled WGS sequence"/>
</dbReference>
<dbReference type="RefSeq" id="WP_181193786.1">
    <property type="nucleotide sequence ID" value="NZ_JABFEE010000001.1"/>
</dbReference>
<feature type="compositionally biased region" description="Polar residues" evidence="1">
    <location>
        <begin position="816"/>
        <end position="828"/>
    </location>
</feature>
<keyword evidence="2" id="KW-0732">Signal</keyword>
<evidence type="ECO:0000313" key="4">
    <source>
        <dbReference type="Proteomes" id="UP000581408"/>
    </source>
</evidence>
<dbReference type="EMBL" id="JABFEE010000001">
    <property type="protein sequence ID" value="MBA1834177.1"/>
    <property type="molecule type" value="Genomic_DNA"/>
</dbReference>
<dbReference type="AlphaFoldDB" id="A0A838CGV9"/>
<evidence type="ECO:0000313" key="3">
    <source>
        <dbReference type="EMBL" id="MBA1834177.1"/>
    </source>
</evidence>
<feature type="region of interest" description="Disordered" evidence="1">
    <location>
        <begin position="757"/>
        <end position="776"/>
    </location>
</feature>